<name>A0ACB8AT96_9AGAM</name>
<evidence type="ECO:0000313" key="1">
    <source>
        <dbReference type="EMBL" id="KAH7915988.1"/>
    </source>
</evidence>
<protein>
    <submittedName>
        <fullName evidence="1">Cytochrome b-c1 complex subunit 7</fullName>
    </submittedName>
</protein>
<gene>
    <name evidence="1" type="ORF">BJ138DRAFT_1109133</name>
</gene>
<evidence type="ECO:0000313" key="2">
    <source>
        <dbReference type="Proteomes" id="UP000790377"/>
    </source>
</evidence>
<accession>A0ACB8AT96</accession>
<keyword evidence="2" id="KW-1185">Reference proteome</keyword>
<proteinExistence type="predicted"/>
<organism evidence="1 2">
    <name type="scientific">Hygrophoropsis aurantiaca</name>
    <dbReference type="NCBI Taxonomy" id="72124"/>
    <lineage>
        <taxon>Eukaryota</taxon>
        <taxon>Fungi</taxon>
        <taxon>Dikarya</taxon>
        <taxon>Basidiomycota</taxon>
        <taxon>Agaricomycotina</taxon>
        <taxon>Agaricomycetes</taxon>
        <taxon>Agaricomycetidae</taxon>
        <taxon>Boletales</taxon>
        <taxon>Coniophorineae</taxon>
        <taxon>Hygrophoropsidaceae</taxon>
        <taxon>Hygrophoropsis</taxon>
    </lineage>
</organism>
<dbReference type="Proteomes" id="UP000790377">
    <property type="component" value="Unassembled WGS sequence"/>
</dbReference>
<dbReference type="EMBL" id="MU267594">
    <property type="protein sequence ID" value="KAH7915988.1"/>
    <property type="molecule type" value="Genomic_DNA"/>
</dbReference>
<comment type="caution">
    <text evidence="1">The sequence shown here is derived from an EMBL/GenBank/DDBJ whole genome shotgun (WGS) entry which is preliminary data.</text>
</comment>
<sequence length="126" mass="14882">MNALGPSLAPYIRSSRTLKKWVKPVAVWYTDLMGYRSMGLKYDDLQMEELPEVQRALGRLTPREAYDRAYRMKLASHRSVLHKPLPKEEWLNPAEVDKRYLQPHIAEVIKEDEERAAWDNMTIQRK</sequence>
<reference evidence="1" key="1">
    <citation type="journal article" date="2021" name="New Phytol.">
        <title>Evolutionary innovations through gain and loss of genes in the ectomycorrhizal Boletales.</title>
        <authorList>
            <person name="Wu G."/>
            <person name="Miyauchi S."/>
            <person name="Morin E."/>
            <person name="Kuo A."/>
            <person name="Drula E."/>
            <person name="Varga T."/>
            <person name="Kohler A."/>
            <person name="Feng B."/>
            <person name="Cao Y."/>
            <person name="Lipzen A."/>
            <person name="Daum C."/>
            <person name="Hundley H."/>
            <person name="Pangilinan J."/>
            <person name="Johnson J."/>
            <person name="Barry K."/>
            <person name="LaButti K."/>
            <person name="Ng V."/>
            <person name="Ahrendt S."/>
            <person name="Min B."/>
            <person name="Choi I.G."/>
            <person name="Park H."/>
            <person name="Plett J.M."/>
            <person name="Magnuson J."/>
            <person name="Spatafora J.W."/>
            <person name="Nagy L.G."/>
            <person name="Henrissat B."/>
            <person name="Grigoriev I.V."/>
            <person name="Yang Z.L."/>
            <person name="Xu J."/>
            <person name="Martin F.M."/>
        </authorList>
    </citation>
    <scope>NUCLEOTIDE SEQUENCE</scope>
    <source>
        <strain evidence="1">ATCC 28755</strain>
    </source>
</reference>